<evidence type="ECO:0000256" key="4">
    <source>
        <dbReference type="SAM" id="MobiDB-lite"/>
    </source>
</evidence>
<evidence type="ECO:0000256" key="2">
    <source>
        <dbReference type="ARBA" id="ARBA00022737"/>
    </source>
</evidence>
<gene>
    <name evidence="6" type="ORF">OTI717_LOCUS10606</name>
</gene>
<keyword evidence="2" id="KW-0677">Repeat</keyword>
<comment type="subcellular location">
    <subcellularLocation>
        <location evidence="1">Nucleus</location>
    </subcellularLocation>
</comment>
<feature type="region of interest" description="Disordered" evidence="4">
    <location>
        <begin position="1091"/>
        <end position="1124"/>
    </location>
</feature>
<dbReference type="SUPFAM" id="SSF48452">
    <property type="entry name" value="TPR-like"/>
    <property type="match status" value="1"/>
</dbReference>
<name>A0A818SWP0_9BILA</name>
<dbReference type="Gene3D" id="1.25.40.1040">
    <property type="match status" value="1"/>
</dbReference>
<protein>
    <recommendedName>
        <fullName evidence="5">Suppressor of forked domain-containing protein</fullName>
    </recommendedName>
</protein>
<dbReference type="InterPro" id="IPR008847">
    <property type="entry name" value="Suf"/>
</dbReference>
<dbReference type="SUPFAM" id="SSF52047">
    <property type="entry name" value="RNI-like"/>
    <property type="match status" value="1"/>
</dbReference>
<dbReference type="GO" id="GO:0005634">
    <property type="term" value="C:nucleus"/>
    <property type="evidence" value="ECO:0007669"/>
    <property type="project" value="UniProtKB-SubCell"/>
</dbReference>
<evidence type="ECO:0000259" key="5">
    <source>
        <dbReference type="Pfam" id="PF05843"/>
    </source>
</evidence>
<feature type="domain" description="Suppressor of forked" evidence="5">
    <location>
        <begin position="440"/>
        <end position="961"/>
    </location>
</feature>
<evidence type="ECO:0000256" key="1">
    <source>
        <dbReference type="ARBA" id="ARBA00004123"/>
    </source>
</evidence>
<feature type="region of interest" description="Disordered" evidence="4">
    <location>
        <begin position="310"/>
        <end position="347"/>
    </location>
</feature>
<dbReference type="EMBL" id="CAJOAX010000966">
    <property type="protein sequence ID" value="CAF3671657.1"/>
    <property type="molecule type" value="Genomic_DNA"/>
</dbReference>
<sequence length="1510" mass="177664">YTERSTNEISLGGLLISIVLRTIQYNMARMRDKYLHTNCLATLANMSSQFQNLHTCITQRIISLFNALSRKHSKVLDLIQQQSRQEHTASSSSSTIITNNIQIIASNDENFNEYVQDLSIIEDVMRMILEIINSCLTHTLQYNVNLIYALLYNREIFDYYRTHPSFQDILQNIDIIITFFTEKIDQLKYRSAEYVKETLETTVKQFPLDRLKRFPDLKFKYVEEEQPEDFFVPYVWSLDLKEKFIMNYSANDPDDLVRKKIDLNHITNMSYQMHVPDSITVGPNRSSVPRLHIDDDRLPVRMEVPNSIRLAGHSNAEMPHGTDFSKATDPHHSLSSTTQQTSFHPLDVEPLNDDDYTKIDRPDYNQQHQPIKIADSWHIEPFTELDDKQVLNKLQLLQNRIHRIERTLARRDFRDRFVYTFIIGYILLQALFSDLTRSEKIQQARKILNENKHSLDAWSILIQDAQDKKITESREFYESLITQFPTCGKFWKIYIESELFQRCLIKVLNIDLWKCYLNYVRDTKGKLSSFREKMAQAYDFALEKIGMDVYSYNIWNDYIIFLKSVEAVGSDAENKKITAVRKVYQKGIMTPMTNVELLWKDYCTYEMGINPMLGKKIIDERSREFLNVKRVTKEFETLVRTIDRNIPCIPPTIPQTADEIKQITAWRKFISWERLNPLKTEDILLVVRRVVLAYEQCLLCLGYHADLWYEVCAYLEQTSHGYSERGDAQLSKRFLDDAAILYERAIQTYMRSNMLIHFAYADFEEQRLNIDKARSIYNRLLDINEANLKDPTLAYIQAMRFERRTDGIKSARTLFKRAREDIRTNHQIYVAAALMEYYCTKDNNIAFNIFNLGLKKYNQNLDYILAYIDYMTHLNEDHNARVLFERILSPNNSIFKQLQPTIWNEFLKFESQVGDLQSIKKVEKRRLKIYSDLNELEGRETLLLVDRYKFLNLLPCSIDELKLLGCKDLSNINLSSTNTSVLTNGSIVNGTTLLEQAVRDRRAILPRPDIKHMMPFRPTRKPLPGSHPTPGGAFPLPDTALYLVKVLPPARNFEGPFVIIDELMERVTRITIPDSFDPIRFSIQGEVIRDLDSSNTNTSQQNRKTGHGDSDDEEQQAPLNVSERSTMDIYRQRQQKRVKLTKTNSTDQLQSLQRIATMTCFEDLSGEILMIIFEYMDVEDLWTIFFNMNTRFNTLVFDSRLRLTANISKIDKTKFDQFCLSLFQTNCNNIFILILSNNYYRYPQIRQFLFHTTFMYFQSLYSLILIDINYDELMKITNQIKQLSNLNHLHVNTHEIYHDKQLMNITQELFNQPNIHVLGLDFHEKIQWYDIKTISLSNIEVLSLNFINIDRLFLLLTYCPHLRSLSMTLDSRCNSLITNDNSESLSQSTITYPQITSLRFYFRSFNVSALQRLLNALPSLKRFSIDTLMYKEDYIRASFWTLLLQQRLPLLERVRLVLRGFFGLESNEKINENRKTFIGGYQYDQYWLDRAHKKIFTCYTNDTSMVLQIR</sequence>
<dbReference type="Proteomes" id="UP000663823">
    <property type="component" value="Unassembled WGS sequence"/>
</dbReference>
<dbReference type="GO" id="GO:0031124">
    <property type="term" value="P:mRNA 3'-end processing"/>
    <property type="evidence" value="ECO:0007669"/>
    <property type="project" value="InterPro"/>
</dbReference>
<feature type="compositionally biased region" description="Polar residues" evidence="4">
    <location>
        <begin position="1093"/>
        <end position="1103"/>
    </location>
</feature>
<proteinExistence type="predicted"/>
<keyword evidence="3" id="KW-0539">Nucleus</keyword>
<dbReference type="PANTHER" id="PTHR19980">
    <property type="entry name" value="RNA CLEAVAGE STIMULATION FACTOR"/>
    <property type="match status" value="1"/>
</dbReference>
<dbReference type="Gene3D" id="3.80.10.10">
    <property type="entry name" value="Ribonuclease Inhibitor"/>
    <property type="match status" value="1"/>
</dbReference>
<evidence type="ECO:0000313" key="7">
    <source>
        <dbReference type="Proteomes" id="UP000663823"/>
    </source>
</evidence>
<feature type="non-terminal residue" evidence="6">
    <location>
        <position position="1"/>
    </location>
</feature>
<feature type="region of interest" description="Disordered" evidence="4">
    <location>
        <begin position="1013"/>
        <end position="1032"/>
    </location>
</feature>
<evidence type="ECO:0000313" key="6">
    <source>
        <dbReference type="EMBL" id="CAF3671657.1"/>
    </source>
</evidence>
<dbReference type="InterPro" id="IPR011990">
    <property type="entry name" value="TPR-like_helical_dom_sf"/>
</dbReference>
<dbReference type="SMART" id="SM00386">
    <property type="entry name" value="HAT"/>
    <property type="match status" value="9"/>
</dbReference>
<dbReference type="InterPro" id="IPR032675">
    <property type="entry name" value="LRR_dom_sf"/>
</dbReference>
<dbReference type="PANTHER" id="PTHR19980:SF0">
    <property type="entry name" value="CLEAVAGE STIMULATION FACTOR SUBUNIT 3"/>
    <property type="match status" value="1"/>
</dbReference>
<organism evidence="6 7">
    <name type="scientific">Rotaria sordida</name>
    <dbReference type="NCBI Taxonomy" id="392033"/>
    <lineage>
        <taxon>Eukaryota</taxon>
        <taxon>Metazoa</taxon>
        <taxon>Spiralia</taxon>
        <taxon>Gnathifera</taxon>
        <taxon>Rotifera</taxon>
        <taxon>Eurotatoria</taxon>
        <taxon>Bdelloidea</taxon>
        <taxon>Philodinida</taxon>
        <taxon>Philodinidae</taxon>
        <taxon>Rotaria</taxon>
    </lineage>
</organism>
<dbReference type="InterPro" id="IPR045243">
    <property type="entry name" value="Rna14-like"/>
</dbReference>
<accession>A0A818SWP0</accession>
<dbReference type="Pfam" id="PF05843">
    <property type="entry name" value="Suf"/>
    <property type="match status" value="1"/>
</dbReference>
<dbReference type="InterPro" id="IPR003107">
    <property type="entry name" value="HAT"/>
</dbReference>
<comment type="caution">
    <text evidence="6">The sequence shown here is derived from an EMBL/GenBank/DDBJ whole genome shotgun (WGS) entry which is preliminary data.</text>
</comment>
<dbReference type="Pfam" id="PF09742">
    <property type="entry name" value="Dymeclin"/>
    <property type="match status" value="1"/>
</dbReference>
<reference evidence="6" key="1">
    <citation type="submission" date="2021-02" db="EMBL/GenBank/DDBJ databases">
        <authorList>
            <person name="Nowell W R."/>
        </authorList>
    </citation>
    <scope>NUCLEOTIDE SEQUENCE</scope>
</reference>
<dbReference type="GO" id="GO:0003729">
    <property type="term" value="F:mRNA binding"/>
    <property type="evidence" value="ECO:0007669"/>
    <property type="project" value="TreeGrafter"/>
</dbReference>
<evidence type="ECO:0000256" key="3">
    <source>
        <dbReference type="ARBA" id="ARBA00023242"/>
    </source>
</evidence>